<evidence type="ECO:0000313" key="7">
    <source>
        <dbReference type="Proteomes" id="UP000694558"/>
    </source>
</evidence>
<dbReference type="GeneTree" id="ENSGT00940000153769"/>
<keyword evidence="2" id="KW-0964">Secreted</keyword>
<dbReference type="Gene3D" id="2.60.40.10">
    <property type="entry name" value="Immunoglobulins"/>
    <property type="match status" value="2"/>
</dbReference>
<feature type="domain" description="Fibronectin type-III" evidence="5">
    <location>
        <begin position="255"/>
        <end position="344"/>
    </location>
</feature>
<dbReference type="PROSITE" id="PS50853">
    <property type="entry name" value="FN3"/>
    <property type="match status" value="2"/>
</dbReference>
<dbReference type="PRINTS" id="PR00453">
    <property type="entry name" value="VWFADOMAIN"/>
</dbReference>
<feature type="region of interest" description="Disordered" evidence="3">
    <location>
        <begin position="421"/>
        <end position="440"/>
    </location>
</feature>
<dbReference type="PANTHER" id="PTHR24020">
    <property type="entry name" value="COLLAGEN ALPHA"/>
    <property type="match status" value="1"/>
</dbReference>
<dbReference type="InterPro" id="IPR050525">
    <property type="entry name" value="ECM_Assembly_Org"/>
</dbReference>
<dbReference type="InterPro" id="IPR002035">
    <property type="entry name" value="VWF_A"/>
</dbReference>
<evidence type="ECO:0000256" key="3">
    <source>
        <dbReference type="SAM" id="MobiDB-lite"/>
    </source>
</evidence>
<dbReference type="SMART" id="SM00327">
    <property type="entry name" value="VWA"/>
    <property type="match status" value="1"/>
</dbReference>
<evidence type="ECO:0000259" key="5">
    <source>
        <dbReference type="PROSITE" id="PS50853"/>
    </source>
</evidence>
<feature type="domain" description="Fibronectin type-III" evidence="5">
    <location>
        <begin position="345"/>
        <end position="434"/>
    </location>
</feature>
<dbReference type="GO" id="GO:0005581">
    <property type="term" value="C:collagen trimer"/>
    <property type="evidence" value="ECO:0007669"/>
    <property type="project" value="UniProtKB-KW"/>
</dbReference>
<name>A0A8D3CTA5_SCOMX</name>
<dbReference type="SUPFAM" id="SSF49265">
    <property type="entry name" value="Fibronectin type III"/>
    <property type="match status" value="2"/>
</dbReference>
<dbReference type="InterPro" id="IPR036465">
    <property type="entry name" value="vWFA_dom_sf"/>
</dbReference>
<evidence type="ECO:0000313" key="6">
    <source>
        <dbReference type="Ensembl" id="ENSSMAP00000050513.1"/>
    </source>
</evidence>
<dbReference type="PROSITE" id="PS50234">
    <property type="entry name" value="VWFA"/>
    <property type="match status" value="1"/>
</dbReference>
<feature type="domain" description="VWFA" evidence="4">
    <location>
        <begin position="49"/>
        <end position="221"/>
    </location>
</feature>
<dbReference type="Gene3D" id="3.40.50.410">
    <property type="entry name" value="von Willebrand factor, type A domain"/>
    <property type="match status" value="1"/>
</dbReference>
<dbReference type="Pfam" id="PF00041">
    <property type="entry name" value="fn3"/>
    <property type="match status" value="2"/>
</dbReference>
<dbReference type="InterPro" id="IPR013783">
    <property type="entry name" value="Ig-like_fold"/>
</dbReference>
<sequence length="440" mass="47580">MRSKETVDMFNMPVPTLENIHRNVPQTSFNLCLSPAEEGFTCKTPANADIVILVDGSWSIGRINFRVVRAFLENLVRAFSVEHDKTRIGLAQYSGDPRIEWHLNAHSTKQAVMDAVKNLPYKGGNTLTGLALTFILENSFKPESGSRAGVPKIAILITDGKSQDDVAPPAQGLRSAGIEVFAIGVKDADENELKAIASGPEETHVYNVADFSVMSDIVDGLTKTVCDRVEQLDKQLRGGDSGGGGGAASASSVAPPRDLVTSEVTARSFRVTWTQAPGQVEKYRVVYYPASGGQPDEKVVGGAVSSVELNYLNSLTEYQVAVFAVYRSSASEALRGSATTLALPMVNELELFDITHSTMRVRWKIAAGASGYMILYAPLTEGDPADEKEVKVSDSVSEVELEGLTPATEYTVTVYAMYGEEASDPMPSQQTTRDLWLPSR</sequence>
<dbReference type="InterPro" id="IPR003961">
    <property type="entry name" value="FN3_dom"/>
</dbReference>
<organism evidence="6 7">
    <name type="scientific">Scophthalmus maximus</name>
    <name type="common">Turbot</name>
    <name type="synonym">Psetta maxima</name>
    <dbReference type="NCBI Taxonomy" id="52904"/>
    <lineage>
        <taxon>Eukaryota</taxon>
        <taxon>Metazoa</taxon>
        <taxon>Chordata</taxon>
        <taxon>Craniata</taxon>
        <taxon>Vertebrata</taxon>
        <taxon>Euteleostomi</taxon>
        <taxon>Actinopterygii</taxon>
        <taxon>Neopterygii</taxon>
        <taxon>Teleostei</taxon>
        <taxon>Neoteleostei</taxon>
        <taxon>Acanthomorphata</taxon>
        <taxon>Carangaria</taxon>
        <taxon>Pleuronectiformes</taxon>
        <taxon>Pleuronectoidei</taxon>
        <taxon>Scophthalmidae</taxon>
        <taxon>Scophthalmus</taxon>
    </lineage>
</organism>
<dbReference type="SUPFAM" id="SSF53300">
    <property type="entry name" value="vWA-like"/>
    <property type="match status" value="1"/>
</dbReference>
<dbReference type="PANTHER" id="PTHR24020:SF15">
    <property type="entry name" value="COLLAGEN ALPHA-1(XIV) CHAIN"/>
    <property type="match status" value="1"/>
</dbReference>
<protein>
    <recommendedName>
        <fullName evidence="8">Collagen alpha-1(XIV) chain-like</fullName>
    </recommendedName>
</protein>
<dbReference type="Ensembl" id="ENSSMAT00000075421.1">
    <property type="protein sequence ID" value="ENSSMAP00000050513.1"/>
    <property type="gene ID" value="ENSSMAG00000013946.2"/>
</dbReference>
<gene>
    <name evidence="6" type="primary">LOC118291630</name>
</gene>
<dbReference type="InterPro" id="IPR036116">
    <property type="entry name" value="FN3_sf"/>
</dbReference>
<dbReference type="CDD" id="cd00063">
    <property type="entry name" value="FN3"/>
    <property type="match status" value="2"/>
</dbReference>
<accession>A0A8D3CTA5</accession>
<evidence type="ECO:0008006" key="8">
    <source>
        <dbReference type="Google" id="ProtNLM"/>
    </source>
</evidence>
<dbReference type="GO" id="GO:0005615">
    <property type="term" value="C:extracellular space"/>
    <property type="evidence" value="ECO:0007669"/>
    <property type="project" value="TreeGrafter"/>
</dbReference>
<dbReference type="Proteomes" id="UP000694558">
    <property type="component" value="Chromosome 22"/>
</dbReference>
<dbReference type="SMART" id="SM00060">
    <property type="entry name" value="FN3"/>
    <property type="match status" value="2"/>
</dbReference>
<dbReference type="AlphaFoldDB" id="A0A8D3CTA5"/>
<comment type="subcellular location">
    <subcellularLocation>
        <location evidence="1">Secreted</location>
        <location evidence="1">Extracellular space</location>
        <location evidence="1">Extracellular matrix</location>
    </subcellularLocation>
</comment>
<proteinExistence type="predicted"/>
<feature type="region of interest" description="Disordered" evidence="3">
    <location>
        <begin position="235"/>
        <end position="256"/>
    </location>
</feature>
<reference evidence="6" key="2">
    <citation type="submission" date="2025-08" db="UniProtKB">
        <authorList>
            <consortium name="Ensembl"/>
        </authorList>
    </citation>
    <scope>IDENTIFICATION</scope>
</reference>
<dbReference type="CDD" id="cd01482">
    <property type="entry name" value="vWA_collagen_alphaI-XII-like"/>
    <property type="match status" value="1"/>
</dbReference>
<dbReference type="GO" id="GO:0005614">
    <property type="term" value="C:interstitial matrix"/>
    <property type="evidence" value="ECO:0007669"/>
    <property type="project" value="TreeGrafter"/>
</dbReference>
<keyword evidence="2" id="KW-0272">Extracellular matrix</keyword>
<evidence type="ECO:0000256" key="1">
    <source>
        <dbReference type="ARBA" id="ARBA00004498"/>
    </source>
</evidence>
<evidence type="ECO:0000259" key="4">
    <source>
        <dbReference type="PROSITE" id="PS50234"/>
    </source>
</evidence>
<reference evidence="6" key="1">
    <citation type="submission" date="2023-05" db="EMBL/GenBank/DDBJ databases">
        <title>High-quality long-read genome of Scophthalmus maximus.</title>
        <authorList>
            <person name="Lien S."/>
            <person name="Martinez P."/>
        </authorList>
    </citation>
    <scope>NUCLEOTIDE SEQUENCE [LARGE SCALE GENOMIC DNA]</scope>
</reference>
<evidence type="ECO:0000256" key="2">
    <source>
        <dbReference type="ARBA" id="ARBA00022530"/>
    </source>
</evidence>
<dbReference type="Pfam" id="PF00092">
    <property type="entry name" value="VWA"/>
    <property type="match status" value="1"/>
</dbReference>